<dbReference type="Proteomes" id="UP000278542">
    <property type="component" value="Unassembled WGS sequence"/>
</dbReference>
<protein>
    <submittedName>
        <fullName evidence="4">Putative acetyltransferase</fullName>
    </submittedName>
</protein>
<dbReference type="PANTHER" id="PTHR43800:SF1">
    <property type="entry name" value="PEPTIDYL-LYSINE N-ACETYLTRANSFERASE YJAB"/>
    <property type="match status" value="1"/>
</dbReference>
<name>A0A495RCV3_9GAMM</name>
<dbReference type="CDD" id="cd04301">
    <property type="entry name" value="NAT_SF"/>
    <property type="match status" value="1"/>
</dbReference>
<reference evidence="4 5" key="1">
    <citation type="submission" date="2018-10" db="EMBL/GenBank/DDBJ databases">
        <title>Genomic Encyclopedia of Type Strains, Phase IV (KMG-IV): sequencing the most valuable type-strain genomes for metagenomic binning, comparative biology and taxonomic classification.</title>
        <authorList>
            <person name="Goeker M."/>
        </authorList>
    </citation>
    <scope>NUCLEOTIDE SEQUENCE [LARGE SCALE GENOMIC DNA]</scope>
    <source>
        <strain evidence="4 5">DSM 22228</strain>
    </source>
</reference>
<accession>A0A495RCV3</accession>
<dbReference type="PANTHER" id="PTHR43800">
    <property type="entry name" value="PEPTIDYL-LYSINE N-ACETYLTRANSFERASE YJAB"/>
    <property type="match status" value="1"/>
</dbReference>
<dbReference type="OrthoDB" id="9789605at2"/>
<dbReference type="InterPro" id="IPR000182">
    <property type="entry name" value="GNAT_dom"/>
</dbReference>
<feature type="domain" description="N-acetyltransferase" evidence="3">
    <location>
        <begin position="1"/>
        <end position="144"/>
    </location>
</feature>
<dbReference type="EMBL" id="RBWY01000003">
    <property type="protein sequence ID" value="RKS85110.1"/>
    <property type="molecule type" value="Genomic_DNA"/>
</dbReference>
<evidence type="ECO:0000256" key="1">
    <source>
        <dbReference type="ARBA" id="ARBA00022679"/>
    </source>
</evidence>
<dbReference type="AlphaFoldDB" id="A0A495RCV3"/>
<dbReference type="SUPFAM" id="SSF55729">
    <property type="entry name" value="Acyl-CoA N-acyltransferases (Nat)"/>
    <property type="match status" value="1"/>
</dbReference>
<evidence type="ECO:0000259" key="3">
    <source>
        <dbReference type="PROSITE" id="PS51186"/>
    </source>
</evidence>
<evidence type="ECO:0000313" key="4">
    <source>
        <dbReference type="EMBL" id="RKS85110.1"/>
    </source>
</evidence>
<organism evidence="4 5">
    <name type="scientific">Orbus hercynius</name>
    <dbReference type="NCBI Taxonomy" id="593135"/>
    <lineage>
        <taxon>Bacteria</taxon>
        <taxon>Pseudomonadati</taxon>
        <taxon>Pseudomonadota</taxon>
        <taxon>Gammaproteobacteria</taxon>
        <taxon>Orbales</taxon>
        <taxon>Orbaceae</taxon>
        <taxon>Orbus</taxon>
    </lineage>
</organism>
<proteinExistence type="predicted"/>
<keyword evidence="1 4" id="KW-0808">Transferase</keyword>
<dbReference type="InterPro" id="IPR016181">
    <property type="entry name" value="Acyl_CoA_acyltransferase"/>
</dbReference>
<dbReference type="GO" id="GO:0016747">
    <property type="term" value="F:acyltransferase activity, transferring groups other than amino-acyl groups"/>
    <property type="evidence" value="ECO:0007669"/>
    <property type="project" value="InterPro"/>
</dbReference>
<evidence type="ECO:0000313" key="5">
    <source>
        <dbReference type="Proteomes" id="UP000278542"/>
    </source>
</evidence>
<dbReference type="Pfam" id="PF13673">
    <property type="entry name" value="Acetyltransf_10"/>
    <property type="match status" value="1"/>
</dbReference>
<dbReference type="RefSeq" id="WP_121145268.1">
    <property type="nucleotide sequence ID" value="NZ_RBWY01000003.1"/>
</dbReference>
<gene>
    <name evidence="4" type="ORF">DES39_1619</name>
</gene>
<sequence>MVIRQALKSDHPDLLALWSRSVTVTHDFLTAQDIAHLYQGLQDQWLDAVQLWVLETSERIVGFIGFDDNKVEMLFIDDGYQGKGYGTQLIDFAKQRSGLLRLDVNEQNPQALAFYQQQGFTIEGYSETDFQGNPFPLLHLLYRQ</sequence>
<comment type="caution">
    <text evidence="4">The sequence shown here is derived from an EMBL/GenBank/DDBJ whole genome shotgun (WGS) entry which is preliminary data.</text>
</comment>
<dbReference type="PROSITE" id="PS51186">
    <property type="entry name" value="GNAT"/>
    <property type="match status" value="1"/>
</dbReference>
<keyword evidence="2" id="KW-0012">Acyltransferase</keyword>
<keyword evidence="5" id="KW-1185">Reference proteome</keyword>
<dbReference type="Gene3D" id="3.40.630.30">
    <property type="match status" value="1"/>
</dbReference>
<evidence type="ECO:0000256" key="2">
    <source>
        <dbReference type="ARBA" id="ARBA00023315"/>
    </source>
</evidence>